<dbReference type="RefSeq" id="WP_014109934.1">
    <property type="nucleotide sequence ID" value="NC_016041.1"/>
</dbReference>
<organism evidence="1 2">
    <name type="scientific">Glaciecola nitratireducens (strain JCM 12485 / KCTC 12276 / FR1064)</name>
    <dbReference type="NCBI Taxonomy" id="1085623"/>
    <lineage>
        <taxon>Bacteria</taxon>
        <taxon>Pseudomonadati</taxon>
        <taxon>Pseudomonadota</taxon>
        <taxon>Gammaproteobacteria</taxon>
        <taxon>Alteromonadales</taxon>
        <taxon>Alteromonadaceae</taxon>
        <taxon>Brumicola</taxon>
    </lineage>
</organism>
<dbReference type="HOGENOM" id="CLU_3043881_0_0_6"/>
<proteinExistence type="predicted"/>
<reference evidence="1 2" key="1">
    <citation type="journal article" date="2011" name="J. Bacteriol.">
        <title>Complete genome sequence of seawater bacterium Glaciecola nitratireducens FR1064T.</title>
        <authorList>
            <person name="Bian F."/>
            <person name="Qin Q.L."/>
            <person name="Xie B.B."/>
            <person name="Shu Y.L."/>
            <person name="Zhang X.Y."/>
            <person name="Yu Y."/>
            <person name="Chen B."/>
            <person name="Chen X.L."/>
            <person name="Zhou B.C."/>
            <person name="Zhang Y.Z."/>
        </authorList>
    </citation>
    <scope>NUCLEOTIDE SEQUENCE [LARGE SCALE GENOMIC DNA]</scope>
    <source>
        <strain evidence="2">JCM 12485 / KCTC 12276 / FR1064</strain>
    </source>
</reference>
<evidence type="ECO:0000313" key="1">
    <source>
        <dbReference type="EMBL" id="AEP31061.1"/>
    </source>
</evidence>
<keyword evidence="2" id="KW-1185">Reference proteome</keyword>
<name>G4QMX8_GLANF</name>
<dbReference type="Proteomes" id="UP000009282">
    <property type="component" value="Chromosome"/>
</dbReference>
<dbReference type="KEGG" id="gni:GNIT_2964"/>
<evidence type="ECO:0000313" key="2">
    <source>
        <dbReference type="Proteomes" id="UP000009282"/>
    </source>
</evidence>
<dbReference type="EMBL" id="CP003060">
    <property type="protein sequence ID" value="AEP31061.1"/>
    <property type="molecule type" value="Genomic_DNA"/>
</dbReference>
<protein>
    <submittedName>
        <fullName evidence="1">Uncharacterized protein</fullName>
    </submittedName>
</protein>
<accession>G4QMX8</accession>
<dbReference type="AlphaFoldDB" id="G4QMX8"/>
<gene>
    <name evidence="1" type="ordered locus">GNIT_2964</name>
</gene>
<sequence length="54" mass="5766">MTGSDGFTTGMVHVMNNNKNTIGAMVLKMYGVSTECRKAVVTSVSVRKKKASQA</sequence>